<gene>
    <name evidence="3" type="ORF">PEVE_00005223</name>
</gene>
<dbReference type="PANTHER" id="PTHR46089:SF4">
    <property type="entry name" value="VPS9 DOMAIN-CONTAINING PROTEIN"/>
    <property type="match status" value="1"/>
</dbReference>
<feature type="domain" description="Myb-like" evidence="2">
    <location>
        <begin position="365"/>
        <end position="408"/>
    </location>
</feature>
<accession>A0ABN8QN79</accession>
<evidence type="ECO:0000313" key="4">
    <source>
        <dbReference type="Proteomes" id="UP001159427"/>
    </source>
</evidence>
<comment type="caution">
    <text evidence="3">The sequence shown here is derived from an EMBL/GenBank/DDBJ whole genome shotgun (WGS) entry which is preliminary data.</text>
</comment>
<dbReference type="InterPro" id="IPR001005">
    <property type="entry name" value="SANT/Myb"/>
</dbReference>
<feature type="compositionally biased region" description="Basic and acidic residues" evidence="1">
    <location>
        <begin position="296"/>
        <end position="305"/>
    </location>
</feature>
<sequence length="422" mass="48322">MNLLFKFVDTMQDEWKLGHAGRIGYLDAIAELADFRKVNGASETEWRRLSTAEMYLKRARKTVSKMMRLQWTSELDIDALEAKGHWATMEELLEVVGRYLPRYESVLKACRDKPDTVSPLELSFATKFLAVYLFIKVKGSRPMTYQYLTVEMVDKAKTNGGFIDQKQFKTAGKYGFDSLFLTDTSMQVLEGYINHIRPLLKPNCDYVLATRNGRQHNKLGEAMSKLVQVCHPTRYCQIVETASSRTLSSRVQDAISEDQKHSSVVARVHYQKRRSRKVASKAHTFLERLQGERGSELEMDVRSRLSENSSSSQEQDVGKTDTSSNDEEDVITDTTREPLVGVPKLRGENAFRVTETSTRWKSLMFTPEEDKFLKAGLKRYGFGQWKAILTDPDFQFQKGRTANSLLSRAARRFGSYSTSMQR</sequence>
<dbReference type="PANTHER" id="PTHR46089">
    <property type="entry name" value="ALSIN HOMOLOG"/>
    <property type="match status" value="1"/>
</dbReference>
<dbReference type="Proteomes" id="UP001159427">
    <property type="component" value="Unassembled WGS sequence"/>
</dbReference>
<organism evidence="3 4">
    <name type="scientific">Porites evermanni</name>
    <dbReference type="NCBI Taxonomy" id="104178"/>
    <lineage>
        <taxon>Eukaryota</taxon>
        <taxon>Metazoa</taxon>
        <taxon>Cnidaria</taxon>
        <taxon>Anthozoa</taxon>
        <taxon>Hexacorallia</taxon>
        <taxon>Scleractinia</taxon>
        <taxon>Fungiina</taxon>
        <taxon>Poritidae</taxon>
        <taxon>Porites</taxon>
    </lineage>
</organism>
<keyword evidence="4" id="KW-1185">Reference proteome</keyword>
<protein>
    <recommendedName>
        <fullName evidence="2">Myb-like domain-containing protein</fullName>
    </recommendedName>
</protein>
<evidence type="ECO:0000313" key="3">
    <source>
        <dbReference type="EMBL" id="CAH3165121.1"/>
    </source>
</evidence>
<proteinExistence type="predicted"/>
<feature type="region of interest" description="Disordered" evidence="1">
    <location>
        <begin position="296"/>
        <end position="334"/>
    </location>
</feature>
<dbReference type="EMBL" id="CALNXI010001330">
    <property type="protein sequence ID" value="CAH3165121.1"/>
    <property type="molecule type" value="Genomic_DNA"/>
</dbReference>
<name>A0ABN8QN79_9CNID</name>
<reference evidence="3 4" key="1">
    <citation type="submission" date="2022-05" db="EMBL/GenBank/DDBJ databases">
        <authorList>
            <consortium name="Genoscope - CEA"/>
            <person name="William W."/>
        </authorList>
    </citation>
    <scope>NUCLEOTIDE SEQUENCE [LARGE SCALE GENOMIC DNA]</scope>
</reference>
<feature type="compositionally biased region" description="Low complexity" evidence="1">
    <location>
        <begin position="306"/>
        <end position="315"/>
    </location>
</feature>
<dbReference type="InterPro" id="IPR051984">
    <property type="entry name" value="Alsin"/>
</dbReference>
<dbReference type="SUPFAM" id="SSF46689">
    <property type="entry name" value="Homeodomain-like"/>
    <property type="match status" value="1"/>
</dbReference>
<dbReference type="Gene3D" id="1.10.10.60">
    <property type="entry name" value="Homeodomain-like"/>
    <property type="match status" value="1"/>
</dbReference>
<dbReference type="CDD" id="cd11660">
    <property type="entry name" value="SANT_TRF"/>
    <property type="match status" value="1"/>
</dbReference>
<dbReference type="InterPro" id="IPR009057">
    <property type="entry name" value="Homeodomain-like_sf"/>
</dbReference>
<evidence type="ECO:0000259" key="2">
    <source>
        <dbReference type="Pfam" id="PF00249"/>
    </source>
</evidence>
<evidence type="ECO:0000256" key="1">
    <source>
        <dbReference type="SAM" id="MobiDB-lite"/>
    </source>
</evidence>
<dbReference type="Pfam" id="PF00249">
    <property type="entry name" value="Myb_DNA-binding"/>
    <property type="match status" value="1"/>
</dbReference>